<keyword evidence="1" id="KW-0812">Transmembrane</keyword>
<feature type="transmembrane region" description="Helical" evidence="1">
    <location>
        <begin position="416"/>
        <end position="440"/>
    </location>
</feature>
<evidence type="ECO:0000313" key="2">
    <source>
        <dbReference type="EMBL" id="QKE91562.1"/>
    </source>
</evidence>
<feature type="transmembrane region" description="Helical" evidence="1">
    <location>
        <begin position="384"/>
        <end position="404"/>
    </location>
</feature>
<gene>
    <name evidence="2" type="ORF">HN018_17340</name>
</gene>
<sequence>MRSLRNGFRLMQAAGGRLPDLPWLLLLLAMPVLVHLAELAGLISSDPLLLVSGLGVDVPGGVLLTGQPGWIDGNAGVTVQALGRLVARDWAHGIVPWWNPYSGVGVPLAGEYQPAAFFLPWVLLLGFHNGVLLLKVALQIVAGLGCWGLGRRLGFVRPVAAMGALLFAFNGSFAWASDAPIQPMAFLPLILLGIEQARDRAGRMGGWVTLGFGLGWSLLAGFPETAFLDGLLALAWSLVRLAGERGNWPGLAGRLTLGSVFGLLLAGPQLVAFIDFLPDAFVGSHAGPIASPLPSAGFAMWLMPWLHGTIQLDRIADLWFGLGGYLGAAPVLLAGLGLAARGGREPGLRWMLFGWIVLVVGKTAELQPFAALADAIPMMAHAVVSRYATASVELAVILLGCFTLDDWCRGRISSRTRIAIGLTGFCVVVVLCLILAWPVSRTLPRPAWLLSVGLLVLVAGVLAALLSRPATRKRLGGVVLVGVIEALILFAVPLASGRTGGRLDTGTIAFLRANLGLQRFTTLGSALVPNYGAYWGLASINHNLIPVPRHWSDYLHRAIDPDSDPVQFYGADGGNPAGIRRRAAALAPRIGALSALGVRYLLQDHGRDWLAVPAVPEDGRTDAGFTGLSGSDVLTAMYPHGPRSAMQVGRVSVMLGTFRSRSSGLLLATLCNGTECAHGSADLGAAVDNGAMLVRLDRTVTLRPDQPFRLTLTHPDGARVAIWLWQRGDAAPPLPRLTLQDGFLPMLTLVHQGEAADIYALPDPAPYAEVRGPCRLRIDSRTRMVADCTAPAMLVRRELFLPGWEFRTGGAWQPVRRDGELFQSAALPAGHSGIEFSYAPPHAPVGWCALLLALAMLGAKLGLWLARRVAPV</sequence>
<keyword evidence="1" id="KW-1133">Transmembrane helix</keyword>
<feature type="transmembrane region" description="Helical" evidence="1">
    <location>
        <begin position="256"/>
        <end position="277"/>
    </location>
</feature>
<feature type="transmembrane region" description="Helical" evidence="1">
    <location>
        <begin position="21"/>
        <end position="43"/>
    </location>
</feature>
<dbReference type="EMBL" id="CP053708">
    <property type="protein sequence ID" value="QKE91562.1"/>
    <property type="molecule type" value="Genomic_DNA"/>
</dbReference>
<feature type="transmembrane region" description="Helical" evidence="1">
    <location>
        <begin position="210"/>
        <end position="236"/>
    </location>
</feature>
<organism evidence="2 3">
    <name type="scientific">Lichenicola cladoniae</name>
    <dbReference type="NCBI Taxonomy" id="1484109"/>
    <lineage>
        <taxon>Bacteria</taxon>
        <taxon>Pseudomonadati</taxon>
        <taxon>Pseudomonadota</taxon>
        <taxon>Alphaproteobacteria</taxon>
        <taxon>Acetobacterales</taxon>
        <taxon>Acetobacteraceae</taxon>
        <taxon>Lichenicola</taxon>
    </lineage>
</organism>
<name>A0A6M8HTA2_9PROT</name>
<dbReference type="KEGG" id="lck:HN018_17340"/>
<keyword evidence="1" id="KW-0472">Membrane</keyword>
<protein>
    <submittedName>
        <fullName evidence="2">Uncharacterized protein</fullName>
    </submittedName>
</protein>
<feature type="transmembrane region" description="Helical" evidence="1">
    <location>
        <begin position="289"/>
        <end position="306"/>
    </location>
</feature>
<dbReference type="RefSeq" id="WP_172443487.1">
    <property type="nucleotide sequence ID" value="NZ_CP053708.1"/>
</dbReference>
<reference evidence="2 3" key="1">
    <citation type="journal article" date="2014" name="World J. Microbiol. Biotechnol.">
        <title>Biodiversity and physiological characteristics of Antarctic and Arctic lichens-associated bacteria.</title>
        <authorList>
            <person name="Lee Y.M."/>
            <person name="Kim E.H."/>
            <person name="Lee H.K."/>
            <person name="Hong S.G."/>
        </authorList>
    </citation>
    <scope>NUCLEOTIDE SEQUENCE [LARGE SCALE GENOMIC DNA]</scope>
    <source>
        <strain evidence="2 3">PAMC 26569</strain>
    </source>
</reference>
<dbReference type="AlphaFoldDB" id="A0A6M8HTA2"/>
<keyword evidence="3" id="KW-1185">Reference proteome</keyword>
<feature type="transmembrane region" description="Helical" evidence="1">
    <location>
        <begin position="155"/>
        <end position="175"/>
    </location>
</feature>
<feature type="transmembrane region" description="Helical" evidence="1">
    <location>
        <begin position="347"/>
        <end position="364"/>
    </location>
</feature>
<accession>A0A6M8HTA2</accession>
<feature type="transmembrane region" description="Helical" evidence="1">
    <location>
        <begin position="181"/>
        <end position="198"/>
    </location>
</feature>
<evidence type="ECO:0000313" key="3">
    <source>
        <dbReference type="Proteomes" id="UP000500767"/>
    </source>
</evidence>
<feature type="transmembrane region" description="Helical" evidence="1">
    <location>
        <begin position="446"/>
        <end position="466"/>
    </location>
</feature>
<feature type="transmembrane region" description="Helical" evidence="1">
    <location>
        <begin position="844"/>
        <end position="866"/>
    </location>
</feature>
<evidence type="ECO:0000256" key="1">
    <source>
        <dbReference type="SAM" id="Phobius"/>
    </source>
</evidence>
<feature type="transmembrane region" description="Helical" evidence="1">
    <location>
        <begin position="478"/>
        <end position="495"/>
    </location>
</feature>
<dbReference type="Proteomes" id="UP000500767">
    <property type="component" value="Chromosome"/>
</dbReference>
<feature type="transmembrane region" description="Helical" evidence="1">
    <location>
        <begin position="318"/>
        <end position="340"/>
    </location>
</feature>
<proteinExistence type="predicted"/>